<dbReference type="AlphaFoldDB" id="A0A370GPC7"/>
<dbReference type="Proteomes" id="UP000255355">
    <property type="component" value="Unassembled WGS sequence"/>
</dbReference>
<dbReference type="CDD" id="cd00531">
    <property type="entry name" value="NTF2_like"/>
    <property type="match status" value="1"/>
</dbReference>
<evidence type="ECO:0000313" key="3">
    <source>
        <dbReference type="EMBL" id="RDI45096.1"/>
    </source>
</evidence>
<organism evidence="3 4">
    <name type="scientific">Nocardia mexicana</name>
    <dbReference type="NCBI Taxonomy" id="279262"/>
    <lineage>
        <taxon>Bacteria</taxon>
        <taxon>Bacillati</taxon>
        <taxon>Actinomycetota</taxon>
        <taxon>Actinomycetes</taxon>
        <taxon>Mycobacteriales</taxon>
        <taxon>Nocardiaceae</taxon>
        <taxon>Nocardia</taxon>
    </lineage>
</organism>
<keyword evidence="4" id="KW-1185">Reference proteome</keyword>
<dbReference type="Pfam" id="PF13577">
    <property type="entry name" value="SnoaL_4"/>
    <property type="match status" value="1"/>
</dbReference>
<dbReference type="InterPro" id="IPR032710">
    <property type="entry name" value="NTF2-like_dom_sf"/>
</dbReference>
<gene>
    <name evidence="3" type="ORF">DFR68_114117</name>
</gene>
<feature type="domain" description="SnoaL-like" evidence="2">
    <location>
        <begin position="51"/>
        <end position="171"/>
    </location>
</feature>
<dbReference type="SUPFAM" id="SSF54427">
    <property type="entry name" value="NTF2-like"/>
    <property type="match status" value="1"/>
</dbReference>
<dbReference type="STRING" id="1210089.GCA_001613165_02808"/>
<feature type="signal peptide" evidence="1">
    <location>
        <begin position="1"/>
        <end position="25"/>
    </location>
</feature>
<evidence type="ECO:0000259" key="2">
    <source>
        <dbReference type="Pfam" id="PF13577"/>
    </source>
</evidence>
<dbReference type="InterPro" id="IPR037401">
    <property type="entry name" value="SnoaL-like"/>
</dbReference>
<evidence type="ECO:0000256" key="1">
    <source>
        <dbReference type="SAM" id="SignalP"/>
    </source>
</evidence>
<comment type="caution">
    <text evidence="3">The sequence shown here is derived from an EMBL/GenBank/DDBJ whole genome shotgun (WGS) entry which is preliminary data.</text>
</comment>
<evidence type="ECO:0000313" key="4">
    <source>
        <dbReference type="Proteomes" id="UP000255355"/>
    </source>
</evidence>
<name>A0A370GPC7_9NOCA</name>
<proteinExistence type="predicted"/>
<protein>
    <submittedName>
        <fullName evidence="3">SnoaL-like protein</fullName>
    </submittedName>
</protein>
<dbReference type="PROSITE" id="PS51318">
    <property type="entry name" value="TAT"/>
    <property type="match status" value="1"/>
</dbReference>
<dbReference type="OrthoDB" id="3173051at2"/>
<reference evidence="3 4" key="1">
    <citation type="submission" date="2018-07" db="EMBL/GenBank/DDBJ databases">
        <title>Genomic Encyclopedia of Type Strains, Phase IV (KMG-IV): sequencing the most valuable type-strain genomes for metagenomic binning, comparative biology and taxonomic classification.</title>
        <authorList>
            <person name="Goeker M."/>
        </authorList>
    </citation>
    <scope>NUCLEOTIDE SEQUENCE [LARGE SCALE GENOMIC DNA]</scope>
    <source>
        <strain evidence="3 4">DSM 44952</strain>
    </source>
</reference>
<feature type="chain" id="PRO_5039038520" evidence="1">
    <location>
        <begin position="26"/>
        <end position="190"/>
    </location>
</feature>
<dbReference type="InterPro" id="IPR006311">
    <property type="entry name" value="TAT_signal"/>
</dbReference>
<dbReference type="Gene3D" id="3.10.450.50">
    <property type="match status" value="1"/>
</dbReference>
<sequence>MTPPRHARRSFLIGTGAVTLSAAIAFVPSPAARSNPGDKQAPDDLEPAAAVAAVHAIKQLKARYFRAIDGKDWAMLRQQLTTDVEVDTSASFGPITTGADEFIDFLRLTIGPARTVHHGHMPEIEISSPTAATGVWALQDLLIFPGDIRVIGFGHYHERYALVGDRWLISSSKLTRIYLDPLGERQLFGV</sequence>
<accession>A0A370GPC7</accession>
<dbReference type="EMBL" id="QQAZ01000014">
    <property type="protein sequence ID" value="RDI45096.1"/>
    <property type="molecule type" value="Genomic_DNA"/>
</dbReference>
<keyword evidence="1" id="KW-0732">Signal</keyword>